<reference evidence="2" key="1">
    <citation type="submission" date="2020-12" db="EMBL/GenBank/DDBJ databases">
        <title>Metabolic potential, ecology and presence of endohyphal bacteria is reflected in genomic diversity of Mucoromycotina.</title>
        <authorList>
            <person name="Muszewska A."/>
            <person name="Okrasinska A."/>
            <person name="Steczkiewicz K."/>
            <person name="Drgas O."/>
            <person name="Orlowska M."/>
            <person name="Perlinska-Lenart U."/>
            <person name="Aleksandrzak-Piekarczyk T."/>
            <person name="Szatraj K."/>
            <person name="Zielenkiewicz U."/>
            <person name="Pilsyk S."/>
            <person name="Malc E."/>
            <person name="Mieczkowski P."/>
            <person name="Kruszewska J.S."/>
            <person name="Biernat P."/>
            <person name="Pawlowska J."/>
        </authorList>
    </citation>
    <scope>NUCLEOTIDE SEQUENCE</scope>
    <source>
        <strain evidence="2">WA0000017839</strain>
    </source>
</reference>
<comment type="caution">
    <text evidence="2">The sequence shown here is derived from an EMBL/GenBank/DDBJ whole genome shotgun (WGS) entry which is preliminary data.</text>
</comment>
<dbReference type="AlphaFoldDB" id="A0A8H7QRF8"/>
<dbReference type="EMBL" id="JAEPRD010000135">
    <property type="protein sequence ID" value="KAG2197052.1"/>
    <property type="molecule type" value="Genomic_DNA"/>
</dbReference>
<name>A0A8H7QRF8_9FUNG</name>
<dbReference type="OrthoDB" id="2275306at2759"/>
<organism evidence="2 3">
    <name type="scientific">Mucor saturninus</name>
    <dbReference type="NCBI Taxonomy" id="64648"/>
    <lineage>
        <taxon>Eukaryota</taxon>
        <taxon>Fungi</taxon>
        <taxon>Fungi incertae sedis</taxon>
        <taxon>Mucoromycota</taxon>
        <taxon>Mucoromycotina</taxon>
        <taxon>Mucoromycetes</taxon>
        <taxon>Mucorales</taxon>
        <taxon>Mucorineae</taxon>
        <taxon>Mucoraceae</taxon>
        <taxon>Mucor</taxon>
    </lineage>
</organism>
<protein>
    <submittedName>
        <fullName evidence="2">Uncharacterized protein</fullName>
    </submittedName>
</protein>
<sequence>MFPIFIIFFFGCVTSIPIFSSSLFNIGCTQPIYQALDPVQGLRPQTQAHINFGYIHRLDTPTLRLGPDISVHPTNSRSEELPHQAAAILSSIRYDEFNRQLEVRGRISQLNAYRLQRVPNMEGTVMSLRFDTFGSNPLSTDGITGKIVQLTVIPHIKGEQHAELVMELTPEPNLAHTTEYITYAVGGKQTKMDWTGSGKEGCRTYTQVNSRKDRFHETFESAMLL</sequence>
<evidence type="ECO:0000313" key="3">
    <source>
        <dbReference type="Proteomes" id="UP000603453"/>
    </source>
</evidence>
<feature type="chain" id="PRO_5034162998" evidence="1">
    <location>
        <begin position="16"/>
        <end position="225"/>
    </location>
</feature>
<gene>
    <name evidence="2" type="ORF">INT47_009768</name>
</gene>
<evidence type="ECO:0000256" key="1">
    <source>
        <dbReference type="SAM" id="SignalP"/>
    </source>
</evidence>
<evidence type="ECO:0000313" key="2">
    <source>
        <dbReference type="EMBL" id="KAG2197052.1"/>
    </source>
</evidence>
<keyword evidence="3" id="KW-1185">Reference proteome</keyword>
<feature type="signal peptide" evidence="1">
    <location>
        <begin position="1"/>
        <end position="15"/>
    </location>
</feature>
<keyword evidence="1" id="KW-0732">Signal</keyword>
<proteinExistence type="predicted"/>
<accession>A0A8H7QRF8</accession>
<dbReference type="Proteomes" id="UP000603453">
    <property type="component" value="Unassembled WGS sequence"/>
</dbReference>